<dbReference type="GO" id="GO:0016020">
    <property type="term" value="C:membrane"/>
    <property type="evidence" value="ECO:0007669"/>
    <property type="project" value="UniProtKB-SubCell"/>
</dbReference>
<accession>A0A2T5KBU3</accession>
<keyword evidence="2" id="KW-0812">Transmembrane</keyword>
<organism evidence="6 7">
    <name type="scientific">Cereibacter azotoformans</name>
    <dbReference type="NCBI Taxonomy" id="43057"/>
    <lineage>
        <taxon>Bacteria</taxon>
        <taxon>Pseudomonadati</taxon>
        <taxon>Pseudomonadota</taxon>
        <taxon>Alphaproteobacteria</taxon>
        <taxon>Rhodobacterales</taxon>
        <taxon>Paracoccaceae</taxon>
        <taxon>Cereibacter</taxon>
    </lineage>
</organism>
<dbReference type="RefSeq" id="WP_011909317.1">
    <property type="nucleotide sequence ID" value="NZ_CP089965.1"/>
</dbReference>
<evidence type="ECO:0000256" key="1">
    <source>
        <dbReference type="ARBA" id="ARBA00004141"/>
    </source>
</evidence>
<dbReference type="InterPro" id="IPR006977">
    <property type="entry name" value="Yip1_dom"/>
</dbReference>
<reference evidence="6 7" key="1">
    <citation type="submission" date="2018-04" db="EMBL/GenBank/DDBJ databases">
        <title>Genomic Encyclopedia of Type Strains, Phase III (KMG-III): the genomes of soil and plant-associated and newly described type strains.</title>
        <authorList>
            <person name="Whitman W."/>
        </authorList>
    </citation>
    <scope>NUCLEOTIDE SEQUENCE [LARGE SCALE GENOMIC DNA]</scope>
    <source>
        <strain evidence="6 7">KA25</strain>
    </source>
</reference>
<evidence type="ECO:0000256" key="2">
    <source>
        <dbReference type="ARBA" id="ARBA00022692"/>
    </source>
</evidence>
<dbReference type="AlphaFoldDB" id="A0A2T5KBU3"/>
<keyword evidence="4" id="KW-0472">Membrane</keyword>
<protein>
    <submittedName>
        <fullName evidence="6">Yip1-like protein</fullName>
    </submittedName>
</protein>
<dbReference type="EMBL" id="QAOT01000003">
    <property type="protein sequence ID" value="PTR19887.1"/>
    <property type="molecule type" value="Genomic_DNA"/>
</dbReference>
<sequence>MSLSLGDLLRLARFTVTSPREGARALMAMGLPMEARWIALVLTAVGAALVTFIGLTLLPQDVRNLIGDDLPSPLFSAGLQVGLLAVSAGLIYRIGVWRGGRGSFPDAVLLVAWLQFILLCLEVIQLVAQLILPPFADLLGVVGIVLFFWLLTHFVAELHGFTSTVAVLGGILLTLFGMAFVLAAILMPFLGG</sequence>
<gene>
    <name evidence="6" type="ORF">C8J28_10311</name>
</gene>
<feature type="domain" description="Yip1" evidence="5">
    <location>
        <begin position="16"/>
        <end position="182"/>
    </location>
</feature>
<dbReference type="Proteomes" id="UP000244060">
    <property type="component" value="Unassembled WGS sequence"/>
</dbReference>
<dbReference type="Pfam" id="PF04893">
    <property type="entry name" value="Yip1"/>
    <property type="match status" value="1"/>
</dbReference>
<evidence type="ECO:0000256" key="3">
    <source>
        <dbReference type="ARBA" id="ARBA00022989"/>
    </source>
</evidence>
<keyword evidence="3" id="KW-1133">Transmembrane helix</keyword>
<keyword evidence="7" id="KW-1185">Reference proteome</keyword>
<comment type="caution">
    <text evidence="6">The sequence shown here is derived from an EMBL/GenBank/DDBJ whole genome shotgun (WGS) entry which is preliminary data.</text>
</comment>
<dbReference type="OrthoDB" id="7688451at2"/>
<proteinExistence type="predicted"/>
<comment type="subcellular location">
    <subcellularLocation>
        <location evidence="1">Membrane</location>
        <topology evidence="1">Multi-pass membrane protein</topology>
    </subcellularLocation>
</comment>
<evidence type="ECO:0000256" key="4">
    <source>
        <dbReference type="ARBA" id="ARBA00023136"/>
    </source>
</evidence>
<evidence type="ECO:0000313" key="6">
    <source>
        <dbReference type="EMBL" id="PTR19887.1"/>
    </source>
</evidence>
<evidence type="ECO:0000313" key="7">
    <source>
        <dbReference type="Proteomes" id="UP000244060"/>
    </source>
</evidence>
<evidence type="ECO:0000259" key="5">
    <source>
        <dbReference type="Pfam" id="PF04893"/>
    </source>
</evidence>
<name>A0A2T5KBU3_9RHOB</name>